<keyword evidence="2" id="KW-1185">Reference proteome</keyword>
<proteinExistence type="predicted"/>
<reference evidence="2" key="1">
    <citation type="journal article" date="2023" name="G3 (Bethesda)">
        <title>Genome assembly and association tests identify interacting loci associated with vigor, precocity, and sex in interspecific pistachio rootstocks.</title>
        <authorList>
            <person name="Palmer W."/>
            <person name="Jacygrad E."/>
            <person name="Sagayaradj S."/>
            <person name="Cavanaugh K."/>
            <person name="Han R."/>
            <person name="Bertier L."/>
            <person name="Beede B."/>
            <person name="Kafkas S."/>
            <person name="Golino D."/>
            <person name="Preece J."/>
            <person name="Michelmore R."/>
        </authorList>
    </citation>
    <scope>NUCLEOTIDE SEQUENCE [LARGE SCALE GENOMIC DNA]</scope>
</reference>
<comment type="caution">
    <text evidence="1">The sequence shown here is derived from an EMBL/GenBank/DDBJ whole genome shotgun (WGS) entry which is preliminary data.</text>
</comment>
<protein>
    <submittedName>
        <fullName evidence="1">Uncharacterized protein</fullName>
    </submittedName>
</protein>
<name>A0ACC0YVU1_9ROSI</name>
<organism evidence="1 2">
    <name type="scientific">Pistacia integerrima</name>
    <dbReference type="NCBI Taxonomy" id="434235"/>
    <lineage>
        <taxon>Eukaryota</taxon>
        <taxon>Viridiplantae</taxon>
        <taxon>Streptophyta</taxon>
        <taxon>Embryophyta</taxon>
        <taxon>Tracheophyta</taxon>
        <taxon>Spermatophyta</taxon>
        <taxon>Magnoliopsida</taxon>
        <taxon>eudicotyledons</taxon>
        <taxon>Gunneridae</taxon>
        <taxon>Pentapetalae</taxon>
        <taxon>rosids</taxon>
        <taxon>malvids</taxon>
        <taxon>Sapindales</taxon>
        <taxon>Anacardiaceae</taxon>
        <taxon>Pistacia</taxon>
    </lineage>
</organism>
<dbReference type="EMBL" id="CM047740">
    <property type="protein sequence ID" value="KAJ0041299.1"/>
    <property type="molecule type" value="Genomic_DNA"/>
</dbReference>
<evidence type="ECO:0000313" key="1">
    <source>
        <dbReference type="EMBL" id="KAJ0041299.1"/>
    </source>
</evidence>
<evidence type="ECO:0000313" key="2">
    <source>
        <dbReference type="Proteomes" id="UP001163603"/>
    </source>
</evidence>
<accession>A0ACC0YVU1</accession>
<sequence length="548" mass="61081">MAGEILFFKGTKSHLIFLAFCLVGTCLLAEAKVHNLTWEVSYQYKSLDCYNKLAIAINGETPGPTIFATEGDTIIVNVKNNLLMENLAIHWHGIRQIGTPWSDGTDGVSQCGTMPGDTFVYQFVVDKAGTYMYHSQYGMQRESGLYGLIKVALPFGTIEPFTYYSEHGVVLSDWYHSSSYEQATGLTSIPYVWVGEPQSLLINGRGKYDCANLSASVCNAANPECAPASFTGHNMTVVEADGNYVEPFATENLYIYSGETYSVLVTANQSSSSNYWITTNVVGREPSTPIGQAILNYYPNHNHKPPTTTPPPGPLWNDTDARKKQSVAIKARQGYVQTPPHPEKVIVLLNTQNKVDGYTKWAINNVSHTLPETPYLIAVKKNWLDVFDQTPAPEGYDYENYDIYSVQSNTNATTSSSIYRLAFNSTVDVILQNANTMTANNSETHPWHLHGHDFWVLGFGDGQYDMENDDANYNLENPIMKNTVPLHPYGWTALRFQANNPGIWLFRCHIEAHYLLGMLVMFESGSWMVSEPPQANMGCGKTKSLMHP</sequence>
<dbReference type="Proteomes" id="UP001163603">
    <property type="component" value="Chromosome 5"/>
</dbReference>
<gene>
    <name evidence="1" type="ORF">Pint_26656</name>
</gene>